<dbReference type="Proteomes" id="UP000694941">
    <property type="component" value="Unplaced"/>
</dbReference>
<feature type="compositionally biased region" description="Basic residues" evidence="1">
    <location>
        <begin position="503"/>
        <end position="512"/>
    </location>
</feature>
<dbReference type="PANTHER" id="PTHR21219">
    <property type="entry name" value="FI19613P1"/>
    <property type="match status" value="1"/>
</dbReference>
<feature type="compositionally biased region" description="Polar residues" evidence="1">
    <location>
        <begin position="452"/>
        <end position="470"/>
    </location>
</feature>
<dbReference type="SMART" id="SM00462">
    <property type="entry name" value="PTB"/>
    <property type="match status" value="1"/>
</dbReference>
<evidence type="ECO:0000259" key="2">
    <source>
        <dbReference type="SMART" id="SM00462"/>
    </source>
</evidence>
<protein>
    <submittedName>
        <fullName evidence="4">Uncharacterized protein LOC106469771</fullName>
    </submittedName>
</protein>
<feature type="region of interest" description="Disordered" evidence="1">
    <location>
        <begin position="382"/>
        <end position="420"/>
    </location>
</feature>
<organism evidence="3 4">
    <name type="scientific">Limulus polyphemus</name>
    <name type="common">Atlantic horseshoe crab</name>
    <dbReference type="NCBI Taxonomy" id="6850"/>
    <lineage>
        <taxon>Eukaryota</taxon>
        <taxon>Metazoa</taxon>
        <taxon>Ecdysozoa</taxon>
        <taxon>Arthropoda</taxon>
        <taxon>Chelicerata</taxon>
        <taxon>Merostomata</taxon>
        <taxon>Xiphosura</taxon>
        <taxon>Limulidae</taxon>
        <taxon>Limulus</taxon>
    </lineage>
</organism>
<evidence type="ECO:0000256" key="1">
    <source>
        <dbReference type="SAM" id="MobiDB-lite"/>
    </source>
</evidence>
<proteinExistence type="predicted"/>
<dbReference type="RefSeq" id="XP_013785735.1">
    <property type="nucleotide sequence ID" value="XM_013930281.2"/>
</dbReference>
<accession>A0ABM1BNT4</accession>
<keyword evidence="3" id="KW-1185">Reference proteome</keyword>
<feature type="domain" description="PID" evidence="2">
    <location>
        <begin position="3"/>
        <end position="166"/>
    </location>
</feature>
<sequence>MTTPICRCRVLYLGSAVPHITKDGLQGIQEPLRDLYPGQGPLTAKGIDSWLSVWSNGLLLENVDESNRPITRFFAIESLHYCAAVRNVVLPDKGGEKVEKFLPLDSPFVRHANPNHPPLFACILRRITGIKVLECHGFICKKDAAANALVRCCFHAYADNVQARQLEENPYYLETRRSRSISGLDAVQKVEDWRHDALGDDHVYGPESKQGTISRAAAANGENYKVWLGAAPTEQEVMYFDSTGSIRSARSLGVGSTRSLQPRKMPFPPLPPLPPHNLAPISGKESKSKAKAEKLLKLKKKGKGQEVGTVITNGMPHGPPLMTVPSKTLYAGSGLYTERRGKKGERIPILPIEEPVYMPSARPITPTASYQPGVFPHESYLFQNYGTSSRPPKGTHRKKSEEKGKISSEPESPFNTGIYRKKGHINERAFSFSIRQEHRSRSISLANLHFFSSSSGDGNEPNGESSGSFQNRDKKELELVQLVKDLNLKENGHENMNGQSNFIRKKTPNYLR</sequence>
<feature type="region of interest" description="Disordered" evidence="1">
    <location>
        <begin position="452"/>
        <end position="473"/>
    </location>
</feature>
<dbReference type="PANTHER" id="PTHR21219:SF3">
    <property type="entry name" value="FI19613P1"/>
    <property type="match status" value="1"/>
</dbReference>
<dbReference type="CDD" id="cd01217">
    <property type="entry name" value="PTB_CG12581"/>
    <property type="match status" value="1"/>
</dbReference>
<dbReference type="SUPFAM" id="SSF50729">
    <property type="entry name" value="PH domain-like"/>
    <property type="match status" value="1"/>
</dbReference>
<evidence type="ECO:0000313" key="3">
    <source>
        <dbReference type="Proteomes" id="UP000694941"/>
    </source>
</evidence>
<dbReference type="InterPro" id="IPR006020">
    <property type="entry name" value="PTB/PI_dom"/>
</dbReference>
<name>A0ABM1BNT4_LIMPO</name>
<evidence type="ECO:0000313" key="4">
    <source>
        <dbReference type="RefSeq" id="XP_013785735.1"/>
    </source>
</evidence>
<dbReference type="GeneID" id="106469771"/>
<feature type="compositionally biased region" description="Basic and acidic residues" evidence="1">
    <location>
        <begin position="399"/>
        <end position="408"/>
    </location>
</feature>
<gene>
    <name evidence="4" type="primary">LOC106469771</name>
</gene>
<reference evidence="4" key="1">
    <citation type="submission" date="2025-08" db="UniProtKB">
        <authorList>
            <consortium name="RefSeq"/>
        </authorList>
    </citation>
    <scope>IDENTIFICATION</scope>
    <source>
        <tissue evidence="4">Muscle</tissue>
    </source>
</reference>
<feature type="region of interest" description="Disordered" evidence="1">
    <location>
        <begin position="490"/>
        <end position="512"/>
    </location>
</feature>